<dbReference type="EMBL" id="CCND01000005">
    <property type="protein sequence ID" value="CDX50956.1"/>
    <property type="molecule type" value="Genomic_DNA"/>
</dbReference>
<evidence type="ECO:0000313" key="2">
    <source>
        <dbReference type="Proteomes" id="UP000182888"/>
    </source>
</evidence>
<proteinExistence type="predicted"/>
<reference evidence="2" key="1">
    <citation type="submission" date="2014-08" db="EMBL/GenBank/DDBJ databases">
        <authorList>
            <person name="Edwards T."/>
        </authorList>
    </citation>
    <scope>NUCLEOTIDE SEQUENCE [LARGE SCALE GENOMIC DNA]</scope>
</reference>
<dbReference type="Proteomes" id="UP000182888">
    <property type="component" value="Unassembled WGS sequence"/>
</dbReference>
<protein>
    <submittedName>
        <fullName evidence="1">Uncharacterized protein</fullName>
    </submittedName>
</protein>
<organism evidence="1 2">
    <name type="scientific">Mesorhizobium plurifarium</name>
    <dbReference type="NCBI Taxonomy" id="69974"/>
    <lineage>
        <taxon>Bacteria</taxon>
        <taxon>Pseudomonadati</taxon>
        <taxon>Pseudomonadota</taxon>
        <taxon>Alphaproteobacteria</taxon>
        <taxon>Hyphomicrobiales</taxon>
        <taxon>Phyllobacteriaceae</taxon>
        <taxon>Mesorhizobium</taxon>
    </lineage>
</organism>
<accession>A0A0K2VQ78</accession>
<name>A0A0K2VQ78_MESPL</name>
<dbReference type="AlphaFoldDB" id="A0A0K2VQ78"/>
<evidence type="ECO:0000313" key="1">
    <source>
        <dbReference type="EMBL" id="CDX50956.1"/>
    </source>
</evidence>
<sequence>MCKSGRGTMGLIVRLNEMCN</sequence>
<gene>
    <name evidence="1" type="ORF">MPL1032_130059</name>
</gene>